<dbReference type="AlphaFoldDB" id="A0A9J6BEN4"/>
<dbReference type="Proteomes" id="UP001107558">
    <property type="component" value="Chromosome 4"/>
</dbReference>
<protein>
    <submittedName>
        <fullName evidence="1">Uncharacterized protein</fullName>
    </submittedName>
</protein>
<gene>
    <name evidence="1" type="ORF">PVAND_016275</name>
</gene>
<organism evidence="1 2">
    <name type="scientific">Polypedilum vanderplanki</name>
    <name type="common">Sleeping chironomid midge</name>
    <dbReference type="NCBI Taxonomy" id="319348"/>
    <lineage>
        <taxon>Eukaryota</taxon>
        <taxon>Metazoa</taxon>
        <taxon>Ecdysozoa</taxon>
        <taxon>Arthropoda</taxon>
        <taxon>Hexapoda</taxon>
        <taxon>Insecta</taxon>
        <taxon>Pterygota</taxon>
        <taxon>Neoptera</taxon>
        <taxon>Endopterygota</taxon>
        <taxon>Diptera</taxon>
        <taxon>Nematocera</taxon>
        <taxon>Chironomoidea</taxon>
        <taxon>Chironomidae</taxon>
        <taxon>Chironominae</taxon>
        <taxon>Polypedilum</taxon>
        <taxon>Polypedilum</taxon>
    </lineage>
</organism>
<evidence type="ECO:0000313" key="1">
    <source>
        <dbReference type="EMBL" id="KAG5668332.1"/>
    </source>
</evidence>
<evidence type="ECO:0000313" key="2">
    <source>
        <dbReference type="Proteomes" id="UP001107558"/>
    </source>
</evidence>
<keyword evidence="2" id="KW-1185">Reference proteome</keyword>
<comment type="caution">
    <text evidence="1">The sequence shown here is derived from an EMBL/GenBank/DDBJ whole genome shotgun (WGS) entry which is preliminary data.</text>
</comment>
<sequence length="196" mass="22712">MNHTSIPNDDDFISPCIQNKLKLSQPVQYKEFKSDEKLKKLQNSLLFSSRLCSDKFYESAAQVFDKFTTPSDRSETNLDSHTVDCYRWYLLKTQPKNPIVNVLKTAEGFDESDCDEIVKVAKENYIKQAPSNKTPEDRACLEKIIERFSTQRFITVIILHGKFDAQIVNEERKIFIDNLKETTEEIVECFVGNVIN</sequence>
<reference evidence="1" key="1">
    <citation type="submission" date="2021-03" db="EMBL/GenBank/DDBJ databases">
        <title>Chromosome level genome of the anhydrobiotic midge Polypedilum vanderplanki.</title>
        <authorList>
            <person name="Yoshida Y."/>
            <person name="Kikawada T."/>
            <person name="Gusev O."/>
        </authorList>
    </citation>
    <scope>NUCLEOTIDE SEQUENCE</scope>
    <source>
        <strain evidence="1">NIAS01</strain>
        <tissue evidence="1">Whole body or cell culture</tissue>
    </source>
</reference>
<accession>A0A9J6BEN4</accession>
<dbReference type="EMBL" id="JADBJN010000004">
    <property type="protein sequence ID" value="KAG5668332.1"/>
    <property type="molecule type" value="Genomic_DNA"/>
</dbReference>
<proteinExistence type="predicted"/>
<name>A0A9J6BEN4_POLVA</name>